<keyword evidence="2" id="KW-1185">Reference proteome</keyword>
<organism evidence="1 2">
    <name type="scientific">Tetrapyrgos nigripes</name>
    <dbReference type="NCBI Taxonomy" id="182062"/>
    <lineage>
        <taxon>Eukaryota</taxon>
        <taxon>Fungi</taxon>
        <taxon>Dikarya</taxon>
        <taxon>Basidiomycota</taxon>
        <taxon>Agaricomycotina</taxon>
        <taxon>Agaricomycetes</taxon>
        <taxon>Agaricomycetidae</taxon>
        <taxon>Agaricales</taxon>
        <taxon>Marasmiineae</taxon>
        <taxon>Marasmiaceae</taxon>
        <taxon>Tetrapyrgos</taxon>
    </lineage>
</organism>
<dbReference type="AlphaFoldDB" id="A0A8H5C4K9"/>
<name>A0A8H5C4K9_9AGAR</name>
<dbReference type="GO" id="GO:0004930">
    <property type="term" value="F:G protein-coupled receptor activity"/>
    <property type="evidence" value="ECO:0007669"/>
    <property type="project" value="InterPro"/>
</dbReference>
<proteinExistence type="predicted"/>
<dbReference type="InterPro" id="IPR036445">
    <property type="entry name" value="GPCR_2_extracell_dom_sf"/>
</dbReference>
<dbReference type="SUPFAM" id="SSF111418">
    <property type="entry name" value="Hormone receptor domain"/>
    <property type="match status" value="1"/>
</dbReference>
<comment type="caution">
    <text evidence="1">The sequence shown here is derived from an EMBL/GenBank/DDBJ whole genome shotgun (WGS) entry which is preliminary data.</text>
</comment>
<reference evidence="1 2" key="1">
    <citation type="journal article" date="2020" name="ISME J.">
        <title>Uncovering the hidden diversity of litter-decomposition mechanisms in mushroom-forming fungi.</title>
        <authorList>
            <person name="Floudas D."/>
            <person name="Bentzer J."/>
            <person name="Ahren D."/>
            <person name="Johansson T."/>
            <person name="Persson P."/>
            <person name="Tunlid A."/>
        </authorList>
    </citation>
    <scope>NUCLEOTIDE SEQUENCE [LARGE SCALE GENOMIC DNA]</scope>
    <source>
        <strain evidence="1 2">CBS 291.85</strain>
    </source>
</reference>
<dbReference type="Proteomes" id="UP000559256">
    <property type="component" value="Unassembled WGS sequence"/>
</dbReference>
<evidence type="ECO:0000313" key="1">
    <source>
        <dbReference type="EMBL" id="KAF5334013.1"/>
    </source>
</evidence>
<protein>
    <submittedName>
        <fullName evidence="1">Uncharacterized protein</fullName>
    </submittedName>
</protein>
<gene>
    <name evidence="1" type="ORF">D9758_018636</name>
</gene>
<sequence>MYNSNMANGNILLVSSIKALCKVVDTTEQYLVLSALQATPLYLRTPALYTVVKSVLNAKPPGHYLDVGDQSDDDGVWVREANDADWKVSYLGKIVDLSCPSLYQKMGHKGDGARYCQLKGGWDKDTFLDSN</sequence>
<evidence type="ECO:0000313" key="2">
    <source>
        <dbReference type="Proteomes" id="UP000559256"/>
    </source>
</evidence>
<accession>A0A8H5C4K9</accession>
<dbReference type="GO" id="GO:0016020">
    <property type="term" value="C:membrane"/>
    <property type="evidence" value="ECO:0007669"/>
    <property type="project" value="InterPro"/>
</dbReference>
<dbReference type="EMBL" id="JAACJM010000274">
    <property type="protein sequence ID" value="KAF5334013.1"/>
    <property type="molecule type" value="Genomic_DNA"/>
</dbReference>